<protein>
    <recommendedName>
        <fullName evidence="10">Major facilitator superfamily (MFS) profile domain-containing protein</fullName>
    </recommendedName>
</protein>
<feature type="transmembrane region" description="Helical" evidence="9">
    <location>
        <begin position="87"/>
        <end position="108"/>
    </location>
</feature>
<comment type="similarity">
    <text evidence="2 7">Belongs to the major facilitator superfamily. Sugar transporter (TC 2.A.1.1) family.</text>
</comment>
<evidence type="ECO:0000256" key="4">
    <source>
        <dbReference type="ARBA" id="ARBA00022692"/>
    </source>
</evidence>
<evidence type="ECO:0000256" key="6">
    <source>
        <dbReference type="ARBA" id="ARBA00023136"/>
    </source>
</evidence>
<evidence type="ECO:0000256" key="3">
    <source>
        <dbReference type="ARBA" id="ARBA00022448"/>
    </source>
</evidence>
<dbReference type="GO" id="GO:0016020">
    <property type="term" value="C:membrane"/>
    <property type="evidence" value="ECO:0007669"/>
    <property type="project" value="UniProtKB-SubCell"/>
</dbReference>
<evidence type="ECO:0000256" key="1">
    <source>
        <dbReference type="ARBA" id="ARBA00004141"/>
    </source>
</evidence>
<evidence type="ECO:0000256" key="8">
    <source>
        <dbReference type="SAM" id="MobiDB-lite"/>
    </source>
</evidence>
<dbReference type="FunFam" id="1.20.1250.20:FF:000134">
    <property type="entry name" value="MFS sugar transporter protein"/>
    <property type="match status" value="1"/>
</dbReference>
<feature type="transmembrane region" description="Helical" evidence="9">
    <location>
        <begin position="368"/>
        <end position="388"/>
    </location>
</feature>
<evidence type="ECO:0000256" key="7">
    <source>
        <dbReference type="RuleBase" id="RU003346"/>
    </source>
</evidence>
<keyword evidence="3 7" id="KW-0813">Transport</keyword>
<keyword evidence="5 9" id="KW-1133">Transmembrane helix</keyword>
<feature type="transmembrane region" description="Helical" evidence="9">
    <location>
        <begin position="338"/>
        <end position="356"/>
    </location>
</feature>
<feature type="domain" description="Major facilitator superfamily (MFS) profile" evidence="10">
    <location>
        <begin position="19"/>
        <end position="469"/>
    </location>
</feature>
<comment type="subcellular location">
    <subcellularLocation>
        <location evidence="1">Membrane</location>
        <topology evidence="1">Multi-pass membrane protein</topology>
    </subcellularLocation>
</comment>
<dbReference type="EMBL" id="CP051141">
    <property type="protein sequence ID" value="QIW99754.1"/>
    <property type="molecule type" value="Genomic_DNA"/>
</dbReference>
<dbReference type="OrthoDB" id="6612291at2759"/>
<evidence type="ECO:0000313" key="12">
    <source>
        <dbReference type="Proteomes" id="UP000503462"/>
    </source>
</evidence>
<dbReference type="InterPro" id="IPR003663">
    <property type="entry name" value="Sugar/inositol_transpt"/>
</dbReference>
<keyword evidence="12" id="KW-1185">Reference proteome</keyword>
<dbReference type="Proteomes" id="UP000503462">
    <property type="component" value="Chromosome 3"/>
</dbReference>
<feature type="transmembrane region" description="Helical" evidence="9">
    <location>
        <begin position="146"/>
        <end position="164"/>
    </location>
</feature>
<name>A0A6H0XYL5_9PEZI</name>
<keyword evidence="4 9" id="KW-0812">Transmembrane</keyword>
<feature type="transmembrane region" description="Helical" evidence="9">
    <location>
        <begin position="60"/>
        <end position="80"/>
    </location>
</feature>
<feature type="transmembrane region" description="Helical" evidence="9">
    <location>
        <begin position="302"/>
        <end position="326"/>
    </location>
</feature>
<dbReference type="InterPro" id="IPR050360">
    <property type="entry name" value="MFS_Sugar_Transporters"/>
</dbReference>
<dbReference type="PANTHER" id="PTHR48022:SF72">
    <property type="entry name" value="MAJOR FACILITATOR SUPERFAMILY (MFS) PROFILE DOMAIN-CONTAINING PROTEIN-RELATED"/>
    <property type="match status" value="1"/>
</dbReference>
<dbReference type="Gene3D" id="1.20.1250.20">
    <property type="entry name" value="MFS general substrate transporter like domains"/>
    <property type="match status" value="1"/>
</dbReference>
<feature type="transmembrane region" description="Helical" evidence="9">
    <location>
        <begin position="176"/>
        <end position="196"/>
    </location>
</feature>
<dbReference type="InterPro" id="IPR005828">
    <property type="entry name" value="MFS_sugar_transport-like"/>
</dbReference>
<evidence type="ECO:0000256" key="2">
    <source>
        <dbReference type="ARBA" id="ARBA00010992"/>
    </source>
</evidence>
<evidence type="ECO:0000256" key="9">
    <source>
        <dbReference type="SAM" id="Phobius"/>
    </source>
</evidence>
<dbReference type="Pfam" id="PF00083">
    <property type="entry name" value="Sugar_tr"/>
    <property type="match status" value="2"/>
</dbReference>
<reference evidence="11 12" key="1">
    <citation type="journal article" date="2016" name="Sci. Rep.">
        <title>Peltaster fructicola genome reveals evolution from an invasive phytopathogen to an ectophytic parasite.</title>
        <authorList>
            <person name="Xu C."/>
            <person name="Chen H."/>
            <person name="Gleason M.L."/>
            <person name="Xu J.R."/>
            <person name="Liu H."/>
            <person name="Zhang R."/>
            <person name="Sun G."/>
        </authorList>
    </citation>
    <scope>NUCLEOTIDE SEQUENCE [LARGE SCALE GENOMIC DNA]</scope>
    <source>
        <strain evidence="11 12">LNHT1506</strain>
    </source>
</reference>
<feature type="region of interest" description="Disordered" evidence="8">
    <location>
        <begin position="508"/>
        <end position="529"/>
    </location>
</feature>
<evidence type="ECO:0000259" key="10">
    <source>
        <dbReference type="PROSITE" id="PS50850"/>
    </source>
</evidence>
<proteinExistence type="inferred from homology"/>
<evidence type="ECO:0000313" key="11">
    <source>
        <dbReference type="EMBL" id="QIW99754.1"/>
    </source>
</evidence>
<accession>A0A6H0XYL5</accession>
<organism evidence="11 12">
    <name type="scientific">Peltaster fructicola</name>
    <dbReference type="NCBI Taxonomy" id="286661"/>
    <lineage>
        <taxon>Eukaryota</taxon>
        <taxon>Fungi</taxon>
        <taxon>Dikarya</taxon>
        <taxon>Ascomycota</taxon>
        <taxon>Pezizomycotina</taxon>
        <taxon>Dothideomycetes</taxon>
        <taxon>Dothideomycetes incertae sedis</taxon>
        <taxon>Peltaster</taxon>
    </lineage>
</organism>
<dbReference type="NCBIfam" id="TIGR00879">
    <property type="entry name" value="SP"/>
    <property type="match status" value="1"/>
</dbReference>
<dbReference type="PRINTS" id="PR00171">
    <property type="entry name" value="SUGRTRNSPORT"/>
</dbReference>
<feature type="transmembrane region" description="Helical" evidence="9">
    <location>
        <begin position="268"/>
        <end position="290"/>
    </location>
</feature>
<evidence type="ECO:0000256" key="5">
    <source>
        <dbReference type="ARBA" id="ARBA00022989"/>
    </source>
</evidence>
<feature type="transmembrane region" description="Helical" evidence="9">
    <location>
        <begin position="12"/>
        <end position="32"/>
    </location>
</feature>
<feature type="transmembrane region" description="Helical" evidence="9">
    <location>
        <begin position="447"/>
        <end position="465"/>
    </location>
</feature>
<dbReference type="PANTHER" id="PTHR48022">
    <property type="entry name" value="PLASTIDIC GLUCOSE TRANSPORTER 4"/>
    <property type="match status" value="1"/>
</dbReference>
<dbReference type="InterPro" id="IPR036259">
    <property type="entry name" value="MFS_trans_sf"/>
</dbReference>
<dbReference type="PROSITE" id="PS00217">
    <property type="entry name" value="SUGAR_TRANSPORT_2"/>
    <property type="match status" value="1"/>
</dbReference>
<dbReference type="AlphaFoldDB" id="A0A6H0XYL5"/>
<dbReference type="InterPro" id="IPR005829">
    <property type="entry name" value="Sugar_transporter_CS"/>
</dbReference>
<dbReference type="GO" id="GO:0005351">
    <property type="term" value="F:carbohydrate:proton symporter activity"/>
    <property type="evidence" value="ECO:0007669"/>
    <property type="project" value="TreeGrafter"/>
</dbReference>
<sequence length="529" mass="58970">MFLPRLRIFKKGFQTQLSIVIATQIAFILFGYDQGVFSGLVNNPDWRQTFGNPSSGLEGIIVSIYNLGAFSGCILTFFIGEKIGRRWCIFLAMIIIVVGALLQATSYSVAQIMVARYITGIGSGLDTSTVPMYQAENCDARVRGRLLSLEPFGVGIGIVISYFFDYGMSFVGGQVSWRVPIACQAFFAFVCMFLVLTIPESARWLMAHGRVDEATQTLCELYDAPEDDPRIHRQKRDVLDVLKLEEKQGQYNWSQLFKKDNIKTRRRVMLAYGIQVMNQLGGINFVVYYVPSALQFNVGVDANLALLIGGFVNLMFPIGSLIPSIFLDRLGRRKPMMWGSAGLAVCMLMISVLLSIKGKGPSSASIAFFFLYMLIFGASANCVPWVYVPEILPLRARAKGSAIGISANWLWARYVLDDVGPPLTVVQNFVVVMITPTMINSLDWKAYLVWMCTNAAFIPIIYYFYPETANLTLEEVDSLFVKPSGRRGMAALTSPTQPVIESLNRSFHGIDSEKDEERSTGAEHNELKE</sequence>
<keyword evidence="6 9" id="KW-0472">Membrane</keyword>
<dbReference type="SUPFAM" id="SSF103473">
    <property type="entry name" value="MFS general substrate transporter"/>
    <property type="match status" value="1"/>
</dbReference>
<gene>
    <name evidence="11" type="ORF">AMS68_005272</name>
</gene>
<dbReference type="InterPro" id="IPR020846">
    <property type="entry name" value="MFS_dom"/>
</dbReference>
<dbReference type="PROSITE" id="PS50850">
    <property type="entry name" value="MFS"/>
    <property type="match status" value="1"/>
</dbReference>
<feature type="transmembrane region" description="Helical" evidence="9">
    <location>
        <begin position="114"/>
        <end position="134"/>
    </location>
</feature>